<organism evidence="3 4">
    <name type="scientific">Bionectria ochroleuca</name>
    <name type="common">Gliocladium roseum</name>
    <dbReference type="NCBI Taxonomy" id="29856"/>
    <lineage>
        <taxon>Eukaryota</taxon>
        <taxon>Fungi</taxon>
        <taxon>Dikarya</taxon>
        <taxon>Ascomycota</taxon>
        <taxon>Pezizomycotina</taxon>
        <taxon>Sordariomycetes</taxon>
        <taxon>Hypocreomycetidae</taxon>
        <taxon>Hypocreales</taxon>
        <taxon>Bionectriaceae</taxon>
        <taxon>Clonostachys</taxon>
    </lineage>
</organism>
<dbReference type="EMBL" id="CABFNS010000715">
    <property type="protein sequence ID" value="VUC24081.1"/>
    <property type="molecule type" value="Genomic_DNA"/>
</dbReference>
<proteinExistence type="predicted"/>
<protein>
    <recommendedName>
        <fullName evidence="5">Beta-lactamase-related domain-containing protein</fullName>
    </recommendedName>
</protein>
<evidence type="ECO:0000256" key="1">
    <source>
        <dbReference type="SAM" id="MobiDB-lite"/>
    </source>
</evidence>
<keyword evidence="2" id="KW-1133">Transmembrane helix</keyword>
<feature type="transmembrane region" description="Helical" evidence="2">
    <location>
        <begin position="64"/>
        <end position="88"/>
    </location>
</feature>
<comment type="caution">
    <text evidence="3">The sequence shown here is derived from an EMBL/GenBank/DDBJ whole genome shotgun (WGS) entry which is preliminary data.</text>
</comment>
<feature type="compositionally biased region" description="Polar residues" evidence="1">
    <location>
        <begin position="10"/>
        <end position="21"/>
    </location>
</feature>
<evidence type="ECO:0000313" key="3">
    <source>
        <dbReference type="EMBL" id="VUC24081.1"/>
    </source>
</evidence>
<keyword evidence="2" id="KW-0472">Membrane</keyword>
<feature type="transmembrane region" description="Helical" evidence="2">
    <location>
        <begin position="30"/>
        <end position="52"/>
    </location>
</feature>
<feature type="transmembrane region" description="Helical" evidence="2">
    <location>
        <begin position="133"/>
        <end position="152"/>
    </location>
</feature>
<dbReference type="Proteomes" id="UP000766486">
    <property type="component" value="Unassembled WGS sequence"/>
</dbReference>
<dbReference type="PANTHER" id="PTHR35394">
    <property type="entry name" value="DUF3176 DOMAIN-CONTAINING PROTEIN"/>
    <property type="match status" value="1"/>
</dbReference>
<gene>
    <name evidence="3" type="ORF">CLO192961_LOCUS132632</name>
</gene>
<keyword evidence="4" id="KW-1185">Reference proteome</keyword>
<name>A0ABY6U1N7_BIOOC</name>
<sequence length="677" mass="75272">MDYDDRIDETGTQRSSPETPTASSTHFIRIWAWESFALLGGAMSFGGMVALLARFDGVSPFEWYGVTLNTIVSILSATLKVFVLFTIAECVGQWKWILGSLGERSLMEFEQIDLASRGPLGCLFLLYRTETPWILRLGLLLTIFSIAMDPFAQQLIRIKQEERYLPSPPSSGPDSLNVSTHAIAARSEICDNGRYGVLGNKTNVSWESIPESGIVYTATPETSLAMELAISSALSGVGDNRRPASCPSTNCTWPPFDTIGVCSRCNDVKPKLKKVEDFVEVLEAMAEHPRMLRTKYGASAWALPNGHFLANMNNGTLWTADQTYWMTAFGTADPNKTNTMQDLDTLIWSTSVIQIEPDAKSTRFEEVHWEDKPIVATECAIYYCVRRVETSFQNNVLNETSFERTDAALTPDSFQPKPNFTWPMKDPGIKVTPNGRPSMEWNEALAARWRDNAKFHFPGNHSQPIYSITKATVATIGALIRSKLHLDLPQVEAARPVFTKLLGEDAVGFNGFEGDMMVPGSLPSSVNPKWMQNFVPDGRDGLPESFKSLADSITNEMRQSWTSGPARFGDAPVVGLIGSTYIFYKVTWPWVALHAIVLLGGLVFCFLTMRSSHLDKGLHQRAPVWKSNSLAVLKQGATTGQIFKDVWGLNQMEKIARAGHRMAVPSEEEKILLRNRD</sequence>
<evidence type="ECO:0000313" key="4">
    <source>
        <dbReference type="Proteomes" id="UP000766486"/>
    </source>
</evidence>
<keyword evidence="2" id="KW-0812">Transmembrane</keyword>
<evidence type="ECO:0000256" key="2">
    <source>
        <dbReference type="SAM" id="Phobius"/>
    </source>
</evidence>
<feature type="region of interest" description="Disordered" evidence="1">
    <location>
        <begin position="1"/>
        <end position="21"/>
    </location>
</feature>
<dbReference type="PANTHER" id="PTHR35394:SF5">
    <property type="entry name" value="DUF3176 DOMAIN-CONTAINING PROTEIN"/>
    <property type="match status" value="1"/>
</dbReference>
<dbReference type="InterPro" id="IPR021514">
    <property type="entry name" value="DUF3176"/>
</dbReference>
<evidence type="ECO:0008006" key="5">
    <source>
        <dbReference type="Google" id="ProtNLM"/>
    </source>
</evidence>
<feature type="transmembrane region" description="Helical" evidence="2">
    <location>
        <begin position="590"/>
        <end position="609"/>
    </location>
</feature>
<dbReference type="Pfam" id="PF11374">
    <property type="entry name" value="DUF3176"/>
    <property type="match status" value="1"/>
</dbReference>
<reference evidence="3 4" key="1">
    <citation type="submission" date="2019-06" db="EMBL/GenBank/DDBJ databases">
        <authorList>
            <person name="Broberg M."/>
        </authorList>
    </citation>
    <scope>NUCLEOTIDE SEQUENCE [LARGE SCALE GENOMIC DNA]</scope>
</reference>
<accession>A0ABY6U1N7</accession>